<reference evidence="2 3" key="1">
    <citation type="journal article" date="2016" name="Sci. Rep.">
        <title>The genome sequence of the outbreeding globe artichoke constructed de novo incorporating a phase-aware low-pass sequencing strategy of F1 progeny.</title>
        <authorList>
            <person name="Scaglione D."/>
            <person name="Reyes-Chin-Wo S."/>
            <person name="Acquadro A."/>
            <person name="Froenicke L."/>
            <person name="Portis E."/>
            <person name="Beitel C."/>
            <person name="Tirone M."/>
            <person name="Mauro R."/>
            <person name="Lo Monaco A."/>
            <person name="Mauromicale G."/>
            <person name="Faccioli P."/>
            <person name="Cattivelli L."/>
            <person name="Rieseberg L."/>
            <person name="Michelmore R."/>
            <person name="Lanteri S."/>
        </authorList>
    </citation>
    <scope>NUCLEOTIDE SEQUENCE [LARGE SCALE GENOMIC DNA]</scope>
    <source>
        <strain evidence="2">2C</strain>
    </source>
</reference>
<evidence type="ECO:0000259" key="1">
    <source>
        <dbReference type="Pfam" id="PF12706"/>
    </source>
</evidence>
<protein>
    <submittedName>
        <fullName evidence="2">Beta-lactamase-like protein</fullName>
    </submittedName>
</protein>
<dbReference type="PANTHER" id="PTHR42663">
    <property type="entry name" value="HYDROLASE C777.06C-RELATED-RELATED"/>
    <property type="match status" value="1"/>
</dbReference>
<feature type="domain" description="Metallo-beta-lactamase" evidence="1">
    <location>
        <begin position="81"/>
        <end position="169"/>
    </location>
</feature>
<dbReference type="STRING" id="59895.A0A118JXQ5"/>
<dbReference type="EMBL" id="LEKV01003834">
    <property type="protein sequence ID" value="KVH97374.1"/>
    <property type="molecule type" value="Genomic_DNA"/>
</dbReference>
<dbReference type="Pfam" id="PF12706">
    <property type="entry name" value="Lactamase_B_2"/>
    <property type="match status" value="1"/>
</dbReference>
<dbReference type="OMA" id="EFKWHII"/>
<dbReference type="Proteomes" id="UP000243975">
    <property type="component" value="Unassembled WGS sequence"/>
</dbReference>
<evidence type="ECO:0000313" key="2">
    <source>
        <dbReference type="EMBL" id="KVH97374.1"/>
    </source>
</evidence>
<dbReference type="Gene3D" id="3.60.15.10">
    <property type="entry name" value="Ribonuclease Z/Hydroxyacylglutathione hydrolase-like"/>
    <property type="match status" value="2"/>
</dbReference>
<accession>A0A118JXQ5</accession>
<dbReference type="InterPro" id="IPR036866">
    <property type="entry name" value="RibonucZ/Hydroxyglut_hydro"/>
</dbReference>
<sequence>MDVGVDVTENGNGEQPHSALIFLGTGCSSAVPNAMCLIQPSDPPCKVCFQSFSTPPERNPNYRCNTSLLIDYSPRAGEHKYILIDVGKTFREQVLRWFTFYKIPQVDSIVLTHEHADAVLGLDDIRAVQPFSPINDIEPTPIFLNQHAMESLKVKFPYLVQRTLKAGQEVRRVAQLDWKIIENDYISKRGGQQLDLLIIDTLYRNGSHNTHFCFPQTLEAIKRLQPKRAFLIGMTHEFDHQKDNEFLQDWSKREGIPVQLAHDDSTPIHQYTQLAILMKVYHIVVDYHWTRDTKKSLEIGQELYSLVS</sequence>
<proteinExistence type="predicted"/>
<evidence type="ECO:0000313" key="3">
    <source>
        <dbReference type="Proteomes" id="UP000243975"/>
    </source>
</evidence>
<keyword evidence="3" id="KW-1185">Reference proteome</keyword>
<dbReference type="InterPro" id="IPR001279">
    <property type="entry name" value="Metallo-B-lactamas"/>
</dbReference>
<dbReference type="PANTHER" id="PTHR42663:SF6">
    <property type="entry name" value="HYDROLASE C777.06C-RELATED"/>
    <property type="match status" value="1"/>
</dbReference>
<comment type="caution">
    <text evidence="2">The sequence shown here is derived from an EMBL/GenBank/DDBJ whole genome shotgun (WGS) entry which is preliminary data.</text>
</comment>
<dbReference type="AlphaFoldDB" id="A0A118JXQ5"/>
<gene>
    <name evidence="2" type="ORF">Ccrd_000538</name>
</gene>
<name>A0A118JXQ5_CYNCS</name>
<organism evidence="2 3">
    <name type="scientific">Cynara cardunculus var. scolymus</name>
    <name type="common">Globe artichoke</name>
    <name type="synonym">Cynara scolymus</name>
    <dbReference type="NCBI Taxonomy" id="59895"/>
    <lineage>
        <taxon>Eukaryota</taxon>
        <taxon>Viridiplantae</taxon>
        <taxon>Streptophyta</taxon>
        <taxon>Embryophyta</taxon>
        <taxon>Tracheophyta</taxon>
        <taxon>Spermatophyta</taxon>
        <taxon>Magnoliopsida</taxon>
        <taxon>eudicotyledons</taxon>
        <taxon>Gunneridae</taxon>
        <taxon>Pentapetalae</taxon>
        <taxon>asterids</taxon>
        <taxon>campanulids</taxon>
        <taxon>Asterales</taxon>
        <taxon>Asteraceae</taxon>
        <taxon>Carduoideae</taxon>
        <taxon>Cardueae</taxon>
        <taxon>Carduinae</taxon>
        <taxon>Cynara</taxon>
    </lineage>
</organism>
<dbReference type="SUPFAM" id="SSF56281">
    <property type="entry name" value="Metallo-hydrolase/oxidoreductase"/>
    <property type="match status" value="1"/>
</dbReference>
<dbReference type="Gramene" id="KVH97374">
    <property type="protein sequence ID" value="KVH97374"/>
    <property type="gene ID" value="Ccrd_000538"/>
</dbReference>